<dbReference type="AlphaFoldDB" id="A0A833RM93"/>
<protein>
    <submittedName>
        <fullName evidence="7">Trans-resveratrol di-O-methyltransferase-like protein</fullName>
    </submittedName>
</protein>
<dbReference type="InterPro" id="IPR029063">
    <property type="entry name" value="SAM-dependent_MTases_sf"/>
</dbReference>
<dbReference type="Gene3D" id="3.40.50.150">
    <property type="entry name" value="Vaccinia Virus protein VP39"/>
    <property type="match status" value="1"/>
</dbReference>
<keyword evidence="1 7" id="KW-0489">Methyltransferase</keyword>
<organism evidence="7 8">
    <name type="scientific">Carex littledalei</name>
    <dbReference type="NCBI Taxonomy" id="544730"/>
    <lineage>
        <taxon>Eukaryota</taxon>
        <taxon>Viridiplantae</taxon>
        <taxon>Streptophyta</taxon>
        <taxon>Embryophyta</taxon>
        <taxon>Tracheophyta</taxon>
        <taxon>Spermatophyta</taxon>
        <taxon>Magnoliopsida</taxon>
        <taxon>Liliopsida</taxon>
        <taxon>Poales</taxon>
        <taxon>Cyperaceae</taxon>
        <taxon>Cyperoideae</taxon>
        <taxon>Cariceae</taxon>
        <taxon>Carex</taxon>
        <taxon>Carex subgen. Euthyceras</taxon>
    </lineage>
</organism>
<dbReference type="Pfam" id="PF00891">
    <property type="entry name" value="Methyltransf_2"/>
    <property type="match status" value="1"/>
</dbReference>
<dbReference type="Proteomes" id="UP000623129">
    <property type="component" value="Unassembled WGS sequence"/>
</dbReference>
<feature type="active site" description="Proton acceptor" evidence="4">
    <location>
        <position position="243"/>
    </location>
</feature>
<evidence type="ECO:0000259" key="5">
    <source>
        <dbReference type="Pfam" id="PF00891"/>
    </source>
</evidence>
<evidence type="ECO:0000313" key="8">
    <source>
        <dbReference type="Proteomes" id="UP000623129"/>
    </source>
</evidence>
<sequence length="393" mass="43113">MELTSVLNQSLTYISSFVLRCAVDLDIPGRIQAYGRPMPLNKLARSIPISPEKDMMLGRLMALLVHKEVFAQDEAGYVLTPFSKLILTENSNMGAFVRFSTALAVTKHLCVMSEWFKNGDDGSSVYIMDNDGKKFFDIAREKPEIGNLFNEAMASHSKQKIGDLVTSYPHIFDGLNSLVDVGGGTGTAAKIIADAFPSLRCTVLDLPHVVEKALESNSINVVAGDMFEKIPSADAILLNNVLHDWHGEDCVRILKRCKDAIEPRKDGSKVIVVDIIQDFENNNPKATETGFLFDILMMTSHGTKERTKQEWHDLIIGAGYSGYTIYPTRLVNPNLLGGTTEEEDILSLLSRKGSQGYVIRAAADPGNGDIDSQSLLTVSDVQPLTCPCCVPLN</sequence>
<dbReference type="Pfam" id="PF08100">
    <property type="entry name" value="Dimerisation"/>
    <property type="match status" value="1"/>
</dbReference>
<evidence type="ECO:0000256" key="1">
    <source>
        <dbReference type="ARBA" id="ARBA00022603"/>
    </source>
</evidence>
<dbReference type="PROSITE" id="PS51683">
    <property type="entry name" value="SAM_OMT_II"/>
    <property type="match status" value="1"/>
</dbReference>
<dbReference type="InterPro" id="IPR012967">
    <property type="entry name" value="COMT_dimerisation"/>
</dbReference>
<keyword evidence="8" id="KW-1185">Reference proteome</keyword>
<evidence type="ECO:0000259" key="6">
    <source>
        <dbReference type="Pfam" id="PF08100"/>
    </source>
</evidence>
<dbReference type="CDD" id="cd02440">
    <property type="entry name" value="AdoMet_MTases"/>
    <property type="match status" value="1"/>
</dbReference>
<keyword evidence="3" id="KW-0949">S-adenosyl-L-methionine</keyword>
<accession>A0A833RM93</accession>
<feature type="domain" description="O-methyltransferase dimerisation" evidence="6">
    <location>
        <begin position="11"/>
        <end position="88"/>
    </location>
</feature>
<dbReference type="SUPFAM" id="SSF53335">
    <property type="entry name" value="S-adenosyl-L-methionine-dependent methyltransferases"/>
    <property type="match status" value="1"/>
</dbReference>
<gene>
    <name evidence="7" type="ORF">FCM35_KLT17656</name>
</gene>
<comment type="caution">
    <text evidence="7">The sequence shown here is derived from an EMBL/GenBank/DDBJ whole genome shotgun (WGS) entry which is preliminary data.</text>
</comment>
<dbReference type="PIRSF" id="PIRSF005739">
    <property type="entry name" value="O-mtase"/>
    <property type="match status" value="1"/>
</dbReference>
<dbReference type="OrthoDB" id="740093at2759"/>
<name>A0A833RM93_9POAL</name>
<feature type="domain" description="O-methyltransferase C-terminal" evidence="5">
    <location>
        <begin position="131"/>
        <end position="321"/>
    </location>
</feature>
<dbReference type="Gene3D" id="1.10.10.10">
    <property type="entry name" value="Winged helix-like DNA-binding domain superfamily/Winged helix DNA-binding domain"/>
    <property type="match status" value="1"/>
</dbReference>
<dbReference type="InterPro" id="IPR016461">
    <property type="entry name" value="COMT-like"/>
</dbReference>
<evidence type="ECO:0000313" key="7">
    <source>
        <dbReference type="EMBL" id="KAF3337069.1"/>
    </source>
</evidence>
<proteinExistence type="predicted"/>
<evidence type="ECO:0000256" key="3">
    <source>
        <dbReference type="ARBA" id="ARBA00022691"/>
    </source>
</evidence>
<dbReference type="SUPFAM" id="SSF46785">
    <property type="entry name" value="Winged helix' DNA-binding domain"/>
    <property type="match status" value="1"/>
</dbReference>
<dbReference type="GO" id="GO:0008171">
    <property type="term" value="F:O-methyltransferase activity"/>
    <property type="evidence" value="ECO:0007669"/>
    <property type="project" value="InterPro"/>
</dbReference>
<dbReference type="PANTHER" id="PTHR11746">
    <property type="entry name" value="O-METHYLTRANSFERASE"/>
    <property type="match status" value="1"/>
</dbReference>
<dbReference type="GO" id="GO:0032259">
    <property type="term" value="P:methylation"/>
    <property type="evidence" value="ECO:0007669"/>
    <property type="project" value="UniProtKB-KW"/>
</dbReference>
<evidence type="ECO:0000256" key="4">
    <source>
        <dbReference type="PIRSR" id="PIRSR005739-1"/>
    </source>
</evidence>
<dbReference type="InterPro" id="IPR036388">
    <property type="entry name" value="WH-like_DNA-bd_sf"/>
</dbReference>
<evidence type="ECO:0000256" key="2">
    <source>
        <dbReference type="ARBA" id="ARBA00022679"/>
    </source>
</evidence>
<dbReference type="GO" id="GO:0046983">
    <property type="term" value="F:protein dimerization activity"/>
    <property type="evidence" value="ECO:0007669"/>
    <property type="project" value="InterPro"/>
</dbReference>
<dbReference type="InterPro" id="IPR036390">
    <property type="entry name" value="WH_DNA-bd_sf"/>
</dbReference>
<reference evidence="7" key="1">
    <citation type="submission" date="2020-01" db="EMBL/GenBank/DDBJ databases">
        <title>Genome sequence of Kobresia littledalei, the first chromosome-level genome in the family Cyperaceae.</title>
        <authorList>
            <person name="Qu G."/>
        </authorList>
    </citation>
    <scope>NUCLEOTIDE SEQUENCE</scope>
    <source>
        <strain evidence="7">C.B.Clarke</strain>
        <tissue evidence="7">Leaf</tissue>
    </source>
</reference>
<keyword evidence="2 7" id="KW-0808">Transferase</keyword>
<dbReference type="InterPro" id="IPR001077">
    <property type="entry name" value="COMT_C"/>
</dbReference>
<dbReference type="EMBL" id="SWLB01000006">
    <property type="protein sequence ID" value="KAF3337069.1"/>
    <property type="molecule type" value="Genomic_DNA"/>
</dbReference>